<evidence type="ECO:0000313" key="3">
    <source>
        <dbReference type="Proteomes" id="UP001314635"/>
    </source>
</evidence>
<keyword evidence="1" id="KW-0472">Membrane</keyword>
<dbReference type="RefSeq" id="WP_172235436.1">
    <property type="nucleotide sequence ID" value="NZ_JABFDP010000001.1"/>
</dbReference>
<gene>
    <name evidence="2" type="ORF">JQ619_22175</name>
</gene>
<dbReference type="Proteomes" id="UP001314635">
    <property type="component" value="Unassembled WGS sequence"/>
</dbReference>
<accession>A0ABS5GD13</accession>
<protein>
    <submittedName>
        <fullName evidence="2">Uncharacterized protein</fullName>
    </submittedName>
</protein>
<dbReference type="EMBL" id="JAFCLK010000021">
    <property type="protein sequence ID" value="MBR1138481.1"/>
    <property type="molecule type" value="Genomic_DNA"/>
</dbReference>
<keyword evidence="1" id="KW-1133">Transmembrane helix</keyword>
<organism evidence="2 3">
    <name type="scientific">Bradyrhizobium denitrificans</name>
    <dbReference type="NCBI Taxonomy" id="2734912"/>
    <lineage>
        <taxon>Bacteria</taxon>
        <taxon>Pseudomonadati</taxon>
        <taxon>Pseudomonadota</taxon>
        <taxon>Alphaproteobacteria</taxon>
        <taxon>Hyphomicrobiales</taxon>
        <taxon>Nitrobacteraceae</taxon>
        <taxon>Bradyrhizobium</taxon>
    </lineage>
</organism>
<evidence type="ECO:0000256" key="1">
    <source>
        <dbReference type="SAM" id="Phobius"/>
    </source>
</evidence>
<evidence type="ECO:0000313" key="2">
    <source>
        <dbReference type="EMBL" id="MBR1138481.1"/>
    </source>
</evidence>
<sequence>MDIVLYGMLTLLGASFYFAWSCGRSYQARGRIIGIEEAVRELQVGMASHLASTPGADIQNALKNLSRMLAQSSEPRRRETDPIPSLLWVLGAALGEECWRIGHGAGVRRKAPAEGQIRLDLSPTELLQLGGLANLGFQHMMPNARIIATHRFVDVDDARDASRSLSKVEAAIPSKYRPDLLHQAESREELIKGWWRPAVRPKSA</sequence>
<keyword evidence="3" id="KW-1185">Reference proteome</keyword>
<comment type="caution">
    <text evidence="2">The sequence shown here is derived from an EMBL/GenBank/DDBJ whole genome shotgun (WGS) entry which is preliminary data.</text>
</comment>
<keyword evidence="1" id="KW-0812">Transmembrane</keyword>
<feature type="transmembrane region" description="Helical" evidence="1">
    <location>
        <begin position="6"/>
        <end position="23"/>
    </location>
</feature>
<name>A0ABS5GD13_9BRAD</name>
<proteinExistence type="predicted"/>
<reference evidence="3" key="1">
    <citation type="journal article" date="2021" name="ISME J.">
        <title>Evolutionary origin and ecological implication of a unique nif island in free-living Bradyrhizobium lineages.</title>
        <authorList>
            <person name="Tao J."/>
        </authorList>
    </citation>
    <scope>NUCLEOTIDE SEQUENCE [LARGE SCALE GENOMIC DNA]</scope>
    <source>
        <strain evidence="3">SZCCT0094</strain>
    </source>
</reference>